<reference evidence="6" key="2">
    <citation type="submission" date="2016-06" db="EMBL/GenBank/DDBJ databases">
        <title>The genome of a short-lived fish provides insights into sex chromosome evolution and the genetic control of aging.</title>
        <authorList>
            <person name="Reichwald K."/>
            <person name="Felder M."/>
            <person name="Petzold A."/>
            <person name="Koch P."/>
            <person name="Groth M."/>
            <person name="Platzer M."/>
        </authorList>
    </citation>
    <scope>NUCLEOTIDE SEQUENCE</scope>
    <source>
        <tissue evidence="6">Brain</tissue>
    </source>
</reference>
<dbReference type="InterPro" id="IPR019775">
    <property type="entry name" value="WD40_repeat_CS"/>
</dbReference>
<keyword evidence="2" id="KW-0677">Repeat</keyword>
<dbReference type="AlphaFoldDB" id="A0A1A7X440"/>
<dbReference type="InterPro" id="IPR020472">
    <property type="entry name" value="WD40_PAC1"/>
</dbReference>
<feature type="region of interest" description="Disordered" evidence="4">
    <location>
        <begin position="146"/>
        <end position="177"/>
    </location>
</feature>
<dbReference type="PANTHER" id="PTHR19855">
    <property type="entry name" value="WD40 REPEAT PROTEIN 12, 37"/>
    <property type="match status" value="1"/>
</dbReference>
<dbReference type="PROSITE" id="PS00678">
    <property type="entry name" value="WD_REPEATS_1"/>
    <property type="match status" value="2"/>
</dbReference>
<dbReference type="EMBL" id="HADX01005347">
    <property type="protein sequence ID" value="SBP27579.1"/>
    <property type="molecule type" value="Transcribed_RNA"/>
</dbReference>
<dbReference type="InterPro" id="IPR036047">
    <property type="entry name" value="F-box-like_dom_sf"/>
</dbReference>
<keyword evidence="1 3" id="KW-0853">WD repeat</keyword>
<dbReference type="SMART" id="SM00320">
    <property type="entry name" value="WD40"/>
    <property type="match status" value="5"/>
</dbReference>
<dbReference type="InterPro" id="IPR001810">
    <property type="entry name" value="F-box_dom"/>
</dbReference>
<dbReference type="InterPro" id="IPR015943">
    <property type="entry name" value="WD40/YVTN_repeat-like_dom_sf"/>
</dbReference>
<dbReference type="PROSITE" id="PS50082">
    <property type="entry name" value="WD_REPEATS_2"/>
    <property type="match status" value="1"/>
</dbReference>
<sequence>MSEGRVSLNEAEAGGPDEDPGGPTCPPDPVRSPCSDEPDRQGLSAVSFFSADLSPSPSAEPIGLLSLPWEILTHIVSHLPAQCVISVLPKVCHTLCTVSKDSTAWQLRAQRLIGSRASFPVGPRENFDWPTACLEMEQLISRWTKEMQHKAKQSQEDEEDRNLEQGRGANVGGQEDAADEVGGVGVVAQEVAYGADVGMESVREDVEMQPVLDGDQMARLRIELEDQLEDGALMEDGQVALNADVGQKAALRDHNAFMNQDNGEQAEGMEHQAPRGPSTPPALECITLPSSHNALVNSVLLLGGEGALCATASRDWDVKLWDLQAGSNGMLLYTLGRQGDFSTHRGWVWCLASEGPLLASGGFDSTVRLWDLQAGGADRGLIRTGAAVLCLSCQTDVLLAGTFDKRISMYDTRAAEPLIKSLNCHGNAVMCLTADDKYIISGSKDRTVAVYDRRAGKGLKKIHMSSYLLSMSHSGHEVWTGDNRGMLHCFSMQAGTLKHLSQFNVGHTAVVTGIHRSQGSLYSCSTDRTVKVHVPSAPPRTLYTLHHQDSVHGLSAKAGVLAVASGGVSVEIYRPRK</sequence>
<feature type="compositionally biased region" description="Basic and acidic residues" evidence="4">
    <location>
        <begin position="146"/>
        <end position="155"/>
    </location>
</feature>
<dbReference type="Gene3D" id="2.130.10.10">
    <property type="entry name" value="YVTN repeat-like/Quinoprotein amine dehydrogenase"/>
    <property type="match status" value="2"/>
</dbReference>
<organism evidence="6">
    <name type="scientific">Iconisemion striatum</name>
    <dbReference type="NCBI Taxonomy" id="60296"/>
    <lineage>
        <taxon>Eukaryota</taxon>
        <taxon>Metazoa</taxon>
        <taxon>Chordata</taxon>
        <taxon>Craniata</taxon>
        <taxon>Vertebrata</taxon>
        <taxon>Euteleostomi</taxon>
        <taxon>Actinopterygii</taxon>
        <taxon>Neopterygii</taxon>
        <taxon>Teleostei</taxon>
        <taxon>Neoteleostei</taxon>
        <taxon>Acanthomorphata</taxon>
        <taxon>Ovalentaria</taxon>
        <taxon>Atherinomorphae</taxon>
        <taxon>Cyprinodontiformes</taxon>
        <taxon>Nothobranchiidae</taxon>
        <taxon>Iconisemion</taxon>
    </lineage>
</organism>
<protein>
    <submittedName>
        <fullName evidence="6">F-box and WD repeat domain containing 9</fullName>
    </submittedName>
</protein>
<dbReference type="Gene3D" id="1.20.1280.50">
    <property type="match status" value="1"/>
</dbReference>
<evidence type="ECO:0000313" key="6">
    <source>
        <dbReference type="EMBL" id="SBP12867.1"/>
    </source>
</evidence>
<dbReference type="PROSITE" id="PS50181">
    <property type="entry name" value="FBOX"/>
    <property type="match status" value="1"/>
</dbReference>
<dbReference type="PANTHER" id="PTHR19855:SF34">
    <property type="entry name" value="F-BOX_WD REPEAT-CONTAINING PROTEIN 9"/>
    <property type="match status" value="1"/>
</dbReference>
<dbReference type="SUPFAM" id="SSF81383">
    <property type="entry name" value="F-box domain"/>
    <property type="match status" value="1"/>
</dbReference>
<dbReference type="Pfam" id="PF00400">
    <property type="entry name" value="WD40"/>
    <property type="match status" value="4"/>
</dbReference>
<evidence type="ECO:0000259" key="5">
    <source>
        <dbReference type="PROSITE" id="PS50181"/>
    </source>
</evidence>
<evidence type="ECO:0000256" key="4">
    <source>
        <dbReference type="SAM" id="MobiDB-lite"/>
    </source>
</evidence>
<accession>A0A1A7X440</accession>
<evidence type="ECO:0000256" key="2">
    <source>
        <dbReference type="ARBA" id="ARBA00022737"/>
    </source>
</evidence>
<gene>
    <name evidence="6" type="primary">FBXW9</name>
</gene>
<feature type="region of interest" description="Disordered" evidence="4">
    <location>
        <begin position="1"/>
        <end position="40"/>
    </location>
</feature>
<feature type="repeat" description="WD" evidence="3">
    <location>
        <begin position="341"/>
        <end position="375"/>
    </location>
</feature>
<dbReference type="SMART" id="SM00256">
    <property type="entry name" value="FBOX"/>
    <property type="match status" value="1"/>
</dbReference>
<dbReference type="InterPro" id="IPR001680">
    <property type="entry name" value="WD40_rpt"/>
</dbReference>
<feature type="domain" description="F-box" evidence="5">
    <location>
        <begin position="61"/>
        <end position="108"/>
    </location>
</feature>
<proteinExistence type="predicted"/>
<evidence type="ECO:0000256" key="1">
    <source>
        <dbReference type="ARBA" id="ARBA00022574"/>
    </source>
</evidence>
<evidence type="ECO:0000256" key="3">
    <source>
        <dbReference type="PROSITE-ProRule" id="PRU00221"/>
    </source>
</evidence>
<name>A0A1A7X440_9TELE</name>
<dbReference type="CDD" id="cd22135">
    <property type="entry name" value="F-box_FBXW9"/>
    <property type="match status" value="1"/>
</dbReference>
<dbReference type="EMBL" id="HADW01011467">
    <property type="protein sequence ID" value="SBP12867.1"/>
    <property type="molecule type" value="Transcribed_RNA"/>
</dbReference>
<reference evidence="6" key="1">
    <citation type="submission" date="2016-05" db="EMBL/GenBank/DDBJ databases">
        <authorList>
            <person name="Lavstsen T."/>
            <person name="Jespersen J.S."/>
        </authorList>
    </citation>
    <scope>NUCLEOTIDE SEQUENCE</scope>
    <source>
        <tissue evidence="6">Brain</tissue>
    </source>
</reference>
<dbReference type="PRINTS" id="PR00320">
    <property type="entry name" value="GPROTEINBRPT"/>
</dbReference>
<dbReference type="SUPFAM" id="SSF50978">
    <property type="entry name" value="WD40 repeat-like"/>
    <property type="match status" value="1"/>
</dbReference>
<dbReference type="InterPro" id="IPR036322">
    <property type="entry name" value="WD40_repeat_dom_sf"/>
</dbReference>